<feature type="compositionally biased region" description="Polar residues" evidence="1">
    <location>
        <begin position="465"/>
        <end position="480"/>
    </location>
</feature>
<accession>A0AA38TF53</accession>
<dbReference type="AlphaFoldDB" id="A0AA38TF53"/>
<feature type="compositionally biased region" description="Basic and acidic residues" evidence="1">
    <location>
        <begin position="481"/>
        <end position="491"/>
    </location>
</feature>
<comment type="caution">
    <text evidence="2">The sequence shown here is derived from an EMBL/GenBank/DDBJ whole genome shotgun (WGS) entry which is preliminary data.</text>
</comment>
<evidence type="ECO:0000313" key="2">
    <source>
        <dbReference type="EMBL" id="KAJ9549488.1"/>
    </source>
</evidence>
<name>A0AA38TF53_9ASTR</name>
<dbReference type="PANTHER" id="PTHR33416:SF34">
    <property type="entry name" value="PROTEIN KAKU4"/>
    <property type="match status" value="1"/>
</dbReference>
<feature type="compositionally biased region" description="Basic and acidic residues" evidence="1">
    <location>
        <begin position="345"/>
        <end position="356"/>
    </location>
</feature>
<proteinExistence type="predicted"/>
<gene>
    <name evidence="2" type="ORF">OSB04_022031</name>
</gene>
<feature type="compositionally biased region" description="Basic residues" evidence="1">
    <location>
        <begin position="498"/>
        <end position="509"/>
    </location>
</feature>
<keyword evidence="3" id="KW-1185">Reference proteome</keyword>
<feature type="region of interest" description="Disordered" evidence="1">
    <location>
        <begin position="410"/>
        <end position="448"/>
    </location>
</feature>
<feature type="region of interest" description="Disordered" evidence="1">
    <location>
        <begin position="325"/>
        <end position="356"/>
    </location>
</feature>
<evidence type="ECO:0000313" key="3">
    <source>
        <dbReference type="Proteomes" id="UP001172457"/>
    </source>
</evidence>
<reference evidence="2" key="1">
    <citation type="submission" date="2023-03" db="EMBL/GenBank/DDBJ databases">
        <title>Chromosome-scale reference genome and RAD-based genetic map of yellow starthistle (Centaurea solstitialis) reveal putative structural variation and QTLs associated with invader traits.</title>
        <authorList>
            <person name="Reatini B."/>
            <person name="Cang F.A."/>
            <person name="Jiang Q."/>
            <person name="Mckibben M.T.W."/>
            <person name="Barker M.S."/>
            <person name="Rieseberg L.H."/>
            <person name="Dlugosch K.M."/>
        </authorList>
    </citation>
    <scope>NUCLEOTIDE SEQUENCE</scope>
    <source>
        <strain evidence="2">CAN-66</strain>
        <tissue evidence="2">Leaf</tissue>
    </source>
</reference>
<dbReference type="GO" id="GO:0005635">
    <property type="term" value="C:nuclear envelope"/>
    <property type="evidence" value="ECO:0007669"/>
    <property type="project" value="TreeGrafter"/>
</dbReference>
<feature type="compositionally biased region" description="Polar residues" evidence="1">
    <location>
        <begin position="410"/>
        <end position="420"/>
    </location>
</feature>
<feature type="region of interest" description="Disordered" evidence="1">
    <location>
        <begin position="1"/>
        <end position="50"/>
    </location>
</feature>
<dbReference type="EMBL" id="JARYMX010000005">
    <property type="protein sequence ID" value="KAJ9549488.1"/>
    <property type="molecule type" value="Genomic_DNA"/>
</dbReference>
<feature type="compositionally biased region" description="Basic and acidic residues" evidence="1">
    <location>
        <begin position="426"/>
        <end position="443"/>
    </location>
</feature>
<feature type="compositionally biased region" description="Basic and acidic residues" evidence="1">
    <location>
        <begin position="327"/>
        <end position="337"/>
    </location>
</feature>
<feature type="region of interest" description="Disordered" evidence="1">
    <location>
        <begin position="74"/>
        <end position="103"/>
    </location>
</feature>
<protein>
    <submittedName>
        <fullName evidence="2">Uncharacterized protein</fullName>
    </submittedName>
</protein>
<feature type="compositionally biased region" description="Acidic residues" evidence="1">
    <location>
        <begin position="90"/>
        <end position="100"/>
    </location>
</feature>
<dbReference type="PANTHER" id="PTHR33416">
    <property type="entry name" value="NUCLEAR PORE COMPLEX PROTEIN NUP1"/>
    <property type="match status" value="1"/>
</dbReference>
<feature type="region of interest" description="Disordered" evidence="1">
    <location>
        <begin position="465"/>
        <end position="509"/>
    </location>
</feature>
<organism evidence="2 3">
    <name type="scientific">Centaurea solstitialis</name>
    <name type="common">yellow star-thistle</name>
    <dbReference type="NCBI Taxonomy" id="347529"/>
    <lineage>
        <taxon>Eukaryota</taxon>
        <taxon>Viridiplantae</taxon>
        <taxon>Streptophyta</taxon>
        <taxon>Embryophyta</taxon>
        <taxon>Tracheophyta</taxon>
        <taxon>Spermatophyta</taxon>
        <taxon>Magnoliopsida</taxon>
        <taxon>eudicotyledons</taxon>
        <taxon>Gunneridae</taxon>
        <taxon>Pentapetalae</taxon>
        <taxon>asterids</taxon>
        <taxon>campanulids</taxon>
        <taxon>Asterales</taxon>
        <taxon>Asteraceae</taxon>
        <taxon>Carduoideae</taxon>
        <taxon>Cardueae</taxon>
        <taxon>Centaureinae</taxon>
        <taxon>Centaurea</taxon>
    </lineage>
</organism>
<dbReference type="Proteomes" id="UP001172457">
    <property type="component" value="Chromosome 5"/>
</dbReference>
<sequence length="509" mass="55597">MATGSQAAGDLPAGRSGGKILKARRTAARKTPYDRPTSNQPQPPLLQSESPNWLALPAKFVAGGATKLFSSFWNPKSWSAPSSSSSSSDNDSESDDDSEDNEKLSDEVVELNQQQKTQTSQKSETLHLIEQLLMLEQYTREEGDRLIEIIRSQVVDYPMREDVDAGPSMTRGWTDNGINPGTFVTCLSPKLSSIWTNDVYEKKFRSGSKSDLDNGIYALKAVTTPQPTEGEAGSPVDVAKSYMRSRPPWASPISHNNSLSPSPLAADLFKEGTLYSSGGGTSFSSAKKDYLSAGSWNIQDEIRRLRSKATEDMLNSNRSLKLASSMLEHDTPKRSLASDKPISVTERDEPITSEARKSVDEIVNLAEGGTAGVSDTRTTQIDLPTEALPTMPNLEQYQGMDSVEMIENTVTSDNEQNISRASGDGNKLEKKEDGRQSAERNLDQESDGIVYDKADNNCYLMTQSTEIPLIPNSQDSSNNGDHTKAADDTAETRAVTRAGRHSRRAKGRV</sequence>
<dbReference type="GO" id="GO:0071763">
    <property type="term" value="P:nuclear membrane organization"/>
    <property type="evidence" value="ECO:0007669"/>
    <property type="project" value="TreeGrafter"/>
</dbReference>
<evidence type="ECO:0000256" key="1">
    <source>
        <dbReference type="SAM" id="MobiDB-lite"/>
    </source>
</evidence>